<proteinExistence type="predicted"/>
<keyword evidence="2" id="KW-1185">Reference proteome</keyword>
<evidence type="ECO:0000313" key="1">
    <source>
        <dbReference type="EMBL" id="TVO51661.1"/>
    </source>
</evidence>
<comment type="caution">
    <text evidence="1">The sequence shown here is derived from an EMBL/GenBank/DDBJ whole genome shotgun (WGS) entry which is preliminary data.</text>
</comment>
<reference evidence="1 2" key="1">
    <citation type="submission" date="2019-07" db="EMBL/GenBank/DDBJ databases">
        <title>The pathways for chlorine oxyanion respiration interact through the shared metabolite chlorate.</title>
        <authorList>
            <person name="Barnum T.P."/>
            <person name="Cheng Y."/>
            <person name="Hill K.A."/>
            <person name="Lucas L.N."/>
            <person name="Carlson H.K."/>
            <person name="Coates J.D."/>
        </authorList>
    </citation>
    <scope>NUCLEOTIDE SEQUENCE [LARGE SCALE GENOMIC DNA]</scope>
    <source>
        <strain evidence="1 2">SFB-3</strain>
    </source>
</reference>
<sequence length="262" mass="30742">MQVTDKAYQEHRVFAELQQYMKFYEQLAMSVFSFATMGTKAICNIDTYVYSSMQGTVESMRTILLAGRINDAYALLRKYHDSAVINVYSNLYLHDNFSIENFFVEKINNWLQGTEKLPEYRVMSQYIKASGALKPINDVFAGDDRYKRLRGRCNDHTHYNFYRHAMLNDNEVHTENRGWWLNRFADDARDIFILHLGYIFFLNNHYMMSSAHMDSLECGMQPEEDSQYWVAPFIQEVFDVVITPRRPDVTATIKSNSAMQLS</sequence>
<name>A0A557QFH7_9RHOO</name>
<gene>
    <name evidence="1" type="ORF">FHP91_19500</name>
</gene>
<dbReference type="AlphaFoldDB" id="A0A557QFH7"/>
<protein>
    <submittedName>
        <fullName evidence="1">Uncharacterized protein</fullName>
    </submittedName>
</protein>
<dbReference type="Proteomes" id="UP000319502">
    <property type="component" value="Unassembled WGS sequence"/>
</dbReference>
<organism evidence="1 2">
    <name type="scientific">Denitromonas halophila</name>
    <dbReference type="NCBI Taxonomy" id="1629404"/>
    <lineage>
        <taxon>Bacteria</taxon>
        <taxon>Pseudomonadati</taxon>
        <taxon>Pseudomonadota</taxon>
        <taxon>Betaproteobacteria</taxon>
        <taxon>Rhodocyclales</taxon>
        <taxon>Zoogloeaceae</taxon>
        <taxon>Denitromonas</taxon>
    </lineage>
</organism>
<accession>A0A557QFH7</accession>
<dbReference type="OrthoDB" id="5540894at2"/>
<dbReference type="EMBL" id="VMNK01000019">
    <property type="protein sequence ID" value="TVO51661.1"/>
    <property type="molecule type" value="Genomic_DNA"/>
</dbReference>
<evidence type="ECO:0000313" key="2">
    <source>
        <dbReference type="Proteomes" id="UP000319502"/>
    </source>
</evidence>